<keyword evidence="1 6" id="KW-0560">Oxidoreductase</keyword>
<evidence type="ECO:0000313" key="6">
    <source>
        <dbReference type="EMBL" id="STD82175.1"/>
    </source>
</evidence>
<dbReference type="Proteomes" id="UP000254807">
    <property type="component" value="Unassembled WGS sequence"/>
</dbReference>
<name>A0A376H035_ENTGA</name>
<dbReference type="InterPro" id="IPR036291">
    <property type="entry name" value="NAD(P)-bd_dom_sf"/>
</dbReference>
<evidence type="ECO:0000259" key="3">
    <source>
        <dbReference type="Pfam" id="PF01232"/>
    </source>
</evidence>
<comment type="catalytic activity">
    <reaction evidence="2">
        <text>D-mannitol 1-phosphate + NAD(+) = beta-D-fructose 6-phosphate + NADH + H(+)</text>
        <dbReference type="Rhea" id="RHEA:19661"/>
        <dbReference type="ChEBI" id="CHEBI:15378"/>
        <dbReference type="ChEBI" id="CHEBI:57540"/>
        <dbReference type="ChEBI" id="CHEBI:57634"/>
        <dbReference type="ChEBI" id="CHEBI:57945"/>
        <dbReference type="ChEBI" id="CHEBI:61381"/>
        <dbReference type="EC" id="1.1.1.17"/>
    </reaction>
</comment>
<dbReference type="EC" id="1.1.1.-" evidence="6"/>
<proteinExistence type="predicted"/>
<dbReference type="SUPFAM" id="SSF48179">
    <property type="entry name" value="6-phosphogluconate dehydrogenase C-terminal domain-like"/>
    <property type="match status" value="1"/>
</dbReference>
<dbReference type="Gene3D" id="3.40.50.720">
    <property type="entry name" value="NAD(P)-binding Rossmann-like Domain"/>
    <property type="match status" value="1"/>
</dbReference>
<dbReference type="EMBL" id="JARPZN010000005">
    <property type="protein sequence ID" value="MDT2690304.1"/>
    <property type="molecule type" value="Genomic_DNA"/>
</dbReference>
<organism evidence="6 7">
    <name type="scientific">Enterococcus gallinarum</name>
    <dbReference type="NCBI Taxonomy" id="1353"/>
    <lineage>
        <taxon>Bacteria</taxon>
        <taxon>Bacillati</taxon>
        <taxon>Bacillota</taxon>
        <taxon>Bacilli</taxon>
        <taxon>Lactobacillales</taxon>
        <taxon>Enterococcaceae</taxon>
        <taxon>Enterococcus</taxon>
    </lineage>
</organism>
<gene>
    <name evidence="6" type="primary">por</name>
    <name evidence="6" type="ORF">NCTC12360_00595</name>
    <name evidence="5" type="ORF">P7E30_08830</name>
</gene>
<sequence length="543" mass="61153">MVSIKNWQNSIEEFNEMQILLPCFDVKEVKQEGQQHPVWLHFGGGNLYRGFHAEIAQCLADQNELETGVVVCETFDEEVVEKAYHDYNNDILEIVMSGDGELKKRLLAVTADSLYCNPKNIADYQRVVKYFEDPKLQFTTFTITEKGYSLKDSKGQFFSVVKADIKSGPSNPQHTMSIVTSLLYSRFNAGELPIAMVSTDNFSQNGQRFQDSIFTIAEAWQKEGYVSEKFIAYLKDKEKVTFPWSMIDRITPNPSENVKEDLLMMGLEDLDIIHTKKHTNIAAFTNTEVVHYLVIEDSFPNGRPKLEKAGVIMTDRETVDKADIMKVTTSLNPLHTALAITGCLLGYQSISAEMQDDDLVGLIKGIGYLEGLPVVESPGIIDPKQFIDEVINKRLPNPYIPDTPQRIATDTSQKVAIRYGETIKKYVEKNGNAENLTFIPIAIAAWLRYLLAVDDQGENFVPSPDPLLVELQDKLSVLRLGEQDPSKIHCAVQEILENKEIFGLDLYQVGVGKKTEKIFCEMLVGPQAVRKTINKYITEVGGK</sequence>
<dbReference type="AlphaFoldDB" id="A0A376H035"/>
<dbReference type="Pfam" id="PF08125">
    <property type="entry name" value="Mannitol_dh_C"/>
    <property type="match status" value="1"/>
</dbReference>
<dbReference type="InterPro" id="IPR050988">
    <property type="entry name" value="Mannitol_DH/Oxidoreductase"/>
</dbReference>
<dbReference type="PANTHER" id="PTHR43362:SF1">
    <property type="entry name" value="MANNITOL DEHYDROGENASE 2-RELATED"/>
    <property type="match status" value="1"/>
</dbReference>
<dbReference type="EC" id="1.1.1.67" evidence="6"/>
<evidence type="ECO:0000313" key="7">
    <source>
        <dbReference type="Proteomes" id="UP000254807"/>
    </source>
</evidence>
<dbReference type="InterPro" id="IPR008927">
    <property type="entry name" value="6-PGluconate_DH-like_C_sf"/>
</dbReference>
<dbReference type="Proteomes" id="UP001183682">
    <property type="component" value="Unassembled WGS sequence"/>
</dbReference>
<reference evidence="6 7" key="1">
    <citation type="submission" date="2018-06" db="EMBL/GenBank/DDBJ databases">
        <authorList>
            <consortium name="Pathogen Informatics"/>
            <person name="Doyle S."/>
        </authorList>
    </citation>
    <scope>NUCLEOTIDE SEQUENCE [LARGE SCALE GENOMIC DNA]</scope>
    <source>
        <strain evidence="6 7">NCTC12360</strain>
    </source>
</reference>
<reference evidence="5" key="2">
    <citation type="submission" date="2023-03" db="EMBL/GenBank/DDBJ databases">
        <authorList>
            <person name="Shen W."/>
            <person name="Cai J."/>
        </authorList>
    </citation>
    <scope>NUCLEOTIDE SEQUENCE</scope>
    <source>
        <strain evidence="5">K69-2</strain>
    </source>
</reference>
<dbReference type="EMBL" id="UFYW01000001">
    <property type="protein sequence ID" value="STD82175.1"/>
    <property type="molecule type" value="Genomic_DNA"/>
</dbReference>
<feature type="domain" description="Mannitol dehydrogenase C-terminal" evidence="4">
    <location>
        <begin position="324"/>
        <end position="508"/>
    </location>
</feature>
<dbReference type="InterPro" id="IPR013328">
    <property type="entry name" value="6PGD_dom2"/>
</dbReference>
<accession>A0A376H035</accession>
<keyword evidence="7" id="KW-1185">Reference proteome</keyword>
<protein>
    <submittedName>
        <fullName evidence="5">Mannitol dehydrogenase family protein</fullName>
    </submittedName>
    <submittedName>
        <fullName evidence="6">Mannitol dehydrogenase protein</fullName>
        <ecNumber evidence="6">1.1.1.-</ecNumber>
        <ecNumber evidence="6">1.1.1.67</ecNumber>
    </submittedName>
</protein>
<dbReference type="Gene3D" id="1.10.1040.10">
    <property type="entry name" value="N-(1-d-carboxylethyl)-l-norvaline Dehydrogenase, domain 2"/>
    <property type="match status" value="1"/>
</dbReference>
<dbReference type="SUPFAM" id="SSF51735">
    <property type="entry name" value="NAD(P)-binding Rossmann-fold domains"/>
    <property type="match status" value="1"/>
</dbReference>
<dbReference type="Pfam" id="PF01232">
    <property type="entry name" value="Mannitol_dh"/>
    <property type="match status" value="1"/>
</dbReference>
<dbReference type="GO" id="GO:0050086">
    <property type="term" value="F:mannitol 2-dehydrogenase activity"/>
    <property type="evidence" value="ECO:0007669"/>
    <property type="project" value="UniProtKB-EC"/>
</dbReference>
<evidence type="ECO:0000256" key="1">
    <source>
        <dbReference type="ARBA" id="ARBA00023002"/>
    </source>
</evidence>
<dbReference type="InterPro" id="IPR013118">
    <property type="entry name" value="Mannitol_DH_C"/>
</dbReference>
<dbReference type="InterPro" id="IPR013131">
    <property type="entry name" value="Mannitol_DH_N"/>
</dbReference>
<dbReference type="GO" id="GO:0008926">
    <property type="term" value="F:mannitol-1-phosphate 5-dehydrogenase activity"/>
    <property type="evidence" value="ECO:0007669"/>
    <property type="project" value="UniProtKB-EC"/>
</dbReference>
<dbReference type="RefSeq" id="WP_060814742.1">
    <property type="nucleotide sequence ID" value="NZ_JARPZN010000005.1"/>
</dbReference>
<dbReference type="OrthoDB" id="271711at2"/>
<evidence type="ECO:0000256" key="2">
    <source>
        <dbReference type="ARBA" id="ARBA00048615"/>
    </source>
</evidence>
<evidence type="ECO:0000259" key="4">
    <source>
        <dbReference type="Pfam" id="PF08125"/>
    </source>
</evidence>
<evidence type="ECO:0000313" key="5">
    <source>
        <dbReference type="EMBL" id="MDT2690304.1"/>
    </source>
</evidence>
<feature type="domain" description="Mannitol dehydrogenase N-terminal" evidence="3">
    <location>
        <begin position="40"/>
        <end position="308"/>
    </location>
</feature>
<dbReference type="PANTHER" id="PTHR43362">
    <property type="entry name" value="MANNITOL DEHYDROGENASE DSF1-RELATED"/>
    <property type="match status" value="1"/>
</dbReference>